<keyword evidence="5" id="KW-1133">Transmembrane helix</keyword>
<dbReference type="SMART" id="SM00244">
    <property type="entry name" value="PHB"/>
    <property type="match status" value="1"/>
</dbReference>
<evidence type="ECO:0000259" key="6">
    <source>
        <dbReference type="SMART" id="SM00244"/>
    </source>
</evidence>
<keyword evidence="8" id="KW-1185">Reference proteome</keyword>
<evidence type="ECO:0000313" key="8">
    <source>
        <dbReference type="Proteomes" id="UP000248857"/>
    </source>
</evidence>
<evidence type="ECO:0000256" key="2">
    <source>
        <dbReference type="ARBA" id="ARBA00007161"/>
    </source>
</evidence>
<dbReference type="RefSeq" id="WP_110988066.1">
    <property type="nucleotide sequence ID" value="NZ_CAWNWM010000017.1"/>
</dbReference>
<keyword evidence="5" id="KW-0812">Transmembrane</keyword>
<accession>A0A2W1JQA1</accession>
<gene>
    <name evidence="7" type="ORF">C1752_06375</name>
</gene>
<dbReference type="GO" id="GO:0002020">
    <property type="term" value="F:protease binding"/>
    <property type="evidence" value="ECO:0007669"/>
    <property type="project" value="TreeGrafter"/>
</dbReference>
<dbReference type="InterPro" id="IPR001107">
    <property type="entry name" value="Band_7"/>
</dbReference>
<dbReference type="PANTHER" id="PTHR13806:SF46">
    <property type="entry name" value="FLOTILLIN-1-RELATED"/>
    <property type="match status" value="1"/>
</dbReference>
<evidence type="ECO:0000256" key="4">
    <source>
        <dbReference type="SAM" id="Coils"/>
    </source>
</evidence>
<dbReference type="SUPFAM" id="SSF117892">
    <property type="entry name" value="Band 7/SPFH domain"/>
    <property type="match status" value="1"/>
</dbReference>
<dbReference type="Pfam" id="PF01145">
    <property type="entry name" value="Band_7"/>
    <property type="match status" value="1"/>
</dbReference>
<dbReference type="OrthoDB" id="9786220at2"/>
<evidence type="ECO:0000256" key="5">
    <source>
        <dbReference type="SAM" id="Phobius"/>
    </source>
</evidence>
<feature type="transmembrane region" description="Helical" evidence="5">
    <location>
        <begin position="35"/>
        <end position="56"/>
    </location>
</feature>
<comment type="subcellular location">
    <subcellularLocation>
        <location evidence="1">Membrane</location>
    </subcellularLocation>
</comment>
<feature type="coiled-coil region" evidence="4">
    <location>
        <begin position="248"/>
        <end position="326"/>
    </location>
</feature>
<protein>
    <recommendedName>
        <fullName evidence="6">Band 7 domain-containing protein</fullName>
    </recommendedName>
</protein>
<comment type="similarity">
    <text evidence="2">Belongs to the band 7/mec-2 family. Flotillin subfamily.</text>
</comment>
<keyword evidence="3 5" id="KW-0472">Membrane</keyword>
<dbReference type="EMBL" id="PQWO01000017">
    <property type="protein sequence ID" value="PZD71411.1"/>
    <property type="molecule type" value="Genomic_DNA"/>
</dbReference>
<evidence type="ECO:0000256" key="1">
    <source>
        <dbReference type="ARBA" id="ARBA00004370"/>
    </source>
</evidence>
<dbReference type="PANTHER" id="PTHR13806">
    <property type="entry name" value="FLOTILLIN-RELATED"/>
    <property type="match status" value="1"/>
</dbReference>
<dbReference type="InterPro" id="IPR036013">
    <property type="entry name" value="Band_7/SPFH_dom_sf"/>
</dbReference>
<evidence type="ECO:0000313" key="7">
    <source>
        <dbReference type="EMBL" id="PZD71411.1"/>
    </source>
</evidence>
<dbReference type="CDD" id="cd03399">
    <property type="entry name" value="SPFH_flotillin"/>
    <property type="match status" value="1"/>
</dbReference>
<reference evidence="7 8" key="1">
    <citation type="journal article" date="2018" name="Sci. Rep.">
        <title>A novel species of the marine cyanobacterium Acaryochloris with a unique pigment content and lifestyle.</title>
        <authorList>
            <person name="Partensky F."/>
            <person name="Six C."/>
            <person name="Ratin M."/>
            <person name="Garczarek L."/>
            <person name="Vaulot D."/>
            <person name="Probert I."/>
            <person name="Calteau A."/>
            <person name="Gourvil P."/>
            <person name="Marie D."/>
            <person name="Grebert T."/>
            <person name="Bouchier C."/>
            <person name="Le Panse S."/>
            <person name="Gachenot M."/>
            <person name="Rodriguez F."/>
            <person name="Garrido J.L."/>
        </authorList>
    </citation>
    <scope>NUCLEOTIDE SEQUENCE [LARGE SCALE GENOMIC DNA]</scope>
    <source>
        <strain evidence="7 8">RCC1774</strain>
    </source>
</reference>
<comment type="caution">
    <text evidence="7">The sequence shown here is derived from an EMBL/GenBank/DDBJ whole genome shotgun (WGS) entry which is preliminary data.</text>
</comment>
<evidence type="ECO:0000256" key="3">
    <source>
        <dbReference type="ARBA" id="ARBA00023136"/>
    </source>
</evidence>
<dbReference type="Gene3D" id="3.30.479.30">
    <property type="entry name" value="Band 7 domain"/>
    <property type="match status" value="1"/>
</dbReference>
<keyword evidence="4" id="KW-0175">Coiled coil</keyword>
<feature type="domain" description="Band 7" evidence="6">
    <location>
        <begin position="58"/>
        <end position="232"/>
    </location>
</feature>
<organism evidence="7 8">
    <name type="scientific">Acaryochloris thomasi RCC1774</name>
    <dbReference type="NCBI Taxonomy" id="1764569"/>
    <lineage>
        <taxon>Bacteria</taxon>
        <taxon>Bacillati</taxon>
        <taxon>Cyanobacteriota</taxon>
        <taxon>Cyanophyceae</taxon>
        <taxon>Acaryochloridales</taxon>
        <taxon>Acaryochloridaceae</taxon>
        <taxon>Acaryochloris</taxon>
        <taxon>Acaryochloris thomasi</taxon>
    </lineage>
</organism>
<dbReference type="AlphaFoldDB" id="A0A2W1JQA1"/>
<dbReference type="GO" id="GO:0072659">
    <property type="term" value="P:protein localization to plasma membrane"/>
    <property type="evidence" value="ECO:0007669"/>
    <property type="project" value="TreeGrafter"/>
</dbReference>
<dbReference type="Proteomes" id="UP000248857">
    <property type="component" value="Unassembled WGS sequence"/>
</dbReference>
<proteinExistence type="inferred from homology"/>
<dbReference type="InterPro" id="IPR027705">
    <property type="entry name" value="Flotillin_fam"/>
</dbReference>
<name>A0A2W1JQA1_9CYAN</name>
<dbReference type="GO" id="GO:0005886">
    <property type="term" value="C:plasma membrane"/>
    <property type="evidence" value="ECO:0007669"/>
    <property type="project" value="TreeGrafter"/>
</dbReference>
<sequence length="462" mass="51008">MNKQLYSTDRIIAQSSEGTTTQPGFDVEIQPPSNILGVGLPLALAVCGSVLSVWFLKSFLVICKPSEVVILSGRKWRTPEGQRVGYRVITGGRAMRIPIVETVKRMDVTTMPVPVEVHNAYSKGGIPLHIQAIANIKISSNPKVVGNAIERFLGHKRTEIIRVAQETLAGNLRGVVATLTPEQVNEDRLKFAEHIASDVSRQLQTLGLHLDILKIQSVADDVDYLSSLGRKRIAMILRDAEVAESDALTAAEQEEAECQERSQVAETQDRIVIIEQENQLRKITAQLERQARSEEEITVAATNERQAKMEQVLQTLRAKVERLRLQADQILPAQAQQQAAELRQRGNAAILEENARAAALVNDMLAEVWQEIGTDASQVFLSQQIETVLREAVQIPERLKLHQVSVVDNGDGKAIASLVKVYPQVVRQFLDSLHETLGIDVVGTLTQAQLPSSDSHSHQLQA</sequence>